<accession>A0ABU6CD94</accession>
<comment type="caution">
    <text evidence="1">The sequence shown here is derived from an EMBL/GenBank/DDBJ whole genome shotgun (WGS) entry which is preliminary data.</text>
</comment>
<keyword evidence="2" id="KW-1185">Reference proteome</keyword>
<dbReference type="Proteomes" id="UP001352223">
    <property type="component" value="Unassembled WGS sequence"/>
</dbReference>
<protein>
    <submittedName>
        <fullName evidence="1">Uncharacterized protein</fullName>
    </submittedName>
</protein>
<name>A0ABU6CD94_9ACTN</name>
<proteinExistence type="predicted"/>
<sequence>MGRLVHQGRDAGVPDTAPAAPQVEGFVFSACQFPALDEDLAQRPETALGLSVHGRVRYLPEPGAPCGERFEIRFGVDGALVLPATSSHGHDVHLWTHAPGFTGRTEVWLHQAHFDPAQCGTPGRGGVG</sequence>
<dbReference type="RefSeq" id="WP_324770254.1">
    <property type="nucleotide sequence ID" value="NZ_BAAATS010000067.1"/>
</dbReference>
<organism evidence="1 2">
    <name type="scientific">Streptomyces kunmingensis</name>
    <dbReference type="NCBI Taxonomy" id="68225"/>
    <lineage>
        <taxon>Bacteria</taxon>
        <taxon>Bacillati</taxon>
        <taxon>Actinomycetota</taxon>
        <taxon>Actinomycetes</taxon>
        <taxon>Kitasatosporales</taxon>
        <taxon>Streptomycetaceae</taxon>
        <taxon>Streptomyces</taxon>
    </lineage>
</organism>
<reference evidence="1 2" key="1">
    <citation type="submission" date="2022-10" db="EMBL/GenBank/DDBJ databases">
        <authorList>
            <person name="Xie J."/>
            <person name="Shen N."/>
        </authorList>
    </citation>
    <scope>NUCLEOTIDE SEQUENCE [LARGE SCALE GENOMIC DNA]</scope>
    <source>
        <strain evidence="1 2">DSM 41681</strain>
    </source>
</reference>
<gene>
    <name evidence="1" type="ORF">OKJ48_20845</name>
</gene>
<dbReference type="EMBL" id="JAOZYB010000168">
    <property type="protein sequence ID" value="MEB3962677.1"/>
    <property type="molecule type" value="Genomic_DNA"/>
</dbReference>
<evidence type="ECO:0000313" key="1">
    <source>
        <dbReference type="EMBL" id="MEB3962677.1"/>
    </source>
</evidence>
<evidence type="ECO:0000313" key="2">
    <source>
        <dbReference type="Proteomes" id="UP001352223"/>
    </source>
</evidence>